<sequence length="98" mass="10227">IDAKRKFKNSSLVAPSLASRCSSTRAKTYAKSGSVDGGFVASVVGGGVDVDCCGRGVKDGNDCRMTVENTGEESEITEIASVCEISEKFKNLAAKSDE</sequence>
<gene>
    <name evidence="1" type="ORF">Tci_670667</name>
</gene>
<protein>
    <submittedName>
        <fullName evidence="1">Uncharacterized protein</fullName>
    </submittedName>
</protein>
<organism evidence="1">
    <name type="scientific">Tanacetum cinerariifolium</name>
    <name type="common">Dalmatian daisy</name>
    <name type="synonym">Chrysanthemum cinerariifolium</name>
    <dbReference type="NCBI Taxonomy" id="118510"/>
    <lineage>
        <taxon>Eukaryota</taxon>
        <taxon>Viridiplantae</taxon>
        <taxon>Streptophyta</taxon>
        <taxon>Embryophyta</taxon>
        <taxon>Tracheophyta</taxon>
        <taxon>Spermatophyta</taxon>
        <taxon>Magnoliopsida</taxon>
        <taxon>eudicotyledons</taxon>
        <taxon>Gunneridae</taxon>
        <taxon>Pentapetalae</taxon>
        <taxon>asterids</taxon>
        <taxon>campanulids</taxon>
        <taxon>Asterales</taxon>
        <taxon>Asteraceae</taxon>
        <taxon>Asteroideae</taxon>
        <taxon>Anthemideae</taxon>
        <taxon>Anthemidinae</taxon>
        <taxon>Tanacetum</taxon>
    </lineage>
</organism>
<accession>A0A699KP75</accession>
<comment type="caution">
    <text evidence="1">The sequence shown here is derived from an EMBL/GenBank/DDBJ whole genome shotgun (WGS) entry which is preliminary data.</text>
</comment>
<name>A0A699KP75_TANCI</name>
<dbReference type="EMBL" id="BKCJ010527977">
    <property type="protein sequence ID" value="GFA98695.1"/>
    <property type="molecule type" value="Genomic_DNA"/>
</dbReference>
<feature type="non-terminal residue" evidence="1">
    <location>
        <position position="1"/>
    </location>
</feature>
<reference evidence="1" key="1">
    <citation type="journal article" date="2019" name="Sci. Rep.">
        <title>Draft genome of Tanacetum cinerariifolium, the natural source of mosquito coil.</title>
        <authorList>
            <person name="Yamashiro T."/>
            <person name="Shiraishi A."/>
            <person name="Satake H."/>
            <person name="Nakayama K."/>
        </authorList>
    </citation>
    <scope>NUCLEOTIDE SEQUENCE</scope>
</reference>
<proteinExistence type="predicted"/>
<dbReference type="AlphaFoldDB" id="A0A699KP75"/>
<evidence type="ECO:0000313" key="1">
    <source>
        <dbReference type="EMBL" id="GFA98695.1"/>
    </source>
</evidence>